<dbReference type="PANTHER" id="PTHR35004:SF8">
    <property type="entry name" value="TRANSPOSASE RV3428C-RELATED"/>
    <property type="match status" value="1"/>
</dbReference>
<evidence type="ECO:0000313" key="5">
    <source>
        <dbReference type="EMBL" id="BBO77803.1"/>
    </source>
</evidence>
<protein>
    <submittedName>
        <fullName evidence="6">Integrase</fullName>
    </submittedName>
</protein>
<comment type="similarity">
    <text evidence="1">Belongs to the transposase IS21/IS408/IS1162 family.</text>
</comment>
<dbReference type="EMBL" id="AP021875">
    <property type="protein sequence ID" value="BBO77854.1"/>
    <property type="molecule type" value="Genomic_DNA"/>
</dbReference>
<keyword evidence="8" id="KW-1185">Reference proteome</keyword>
<dbReference type="PROSITE" id="PS50994">
    <property type="entry name" value="INTEGRASE"/>
    <property type="match status" value="1"/>
</dbReference>
<dbReference type="InterPro" id="IPR017895">
    <property type="entry name" value="HTH_IS408/IS1162_type"/>
</dbReference>
<dbReference type="Gene3D" id="3.30.420.10">
    <property type="entry name" value="Ribonuclease H-like superfamily/Ribonuclease H"/>
    <property type="match status" value="1"/>
</dbReference>
<dbReference type="GO" id="GO:0015074">
    <property type="term" value="P:DNA integration"/>
    <property type="evidence" value="ECO:0007669"/>
    <property type="project" value="InterPro"/>
</dbReference>
<dbReference type="KEGG" id="dwd:DSCW_52200"/>
<dbReference type="EMBL" id="AP021875">
    <property type="protein sequence ID" value="BBO77803.1"/>
    <property type="molecule type" value="Genomic_DNA"/>
</dbReference>
<name>A0A5K7ZHR1_9BACT</name>
<feature type="region of interest" description="Disordered" evidence="2">
    <location>
        <begin position="481"/>
        <end position="514"/>
    </location>
</feature>
<dbReference type="Proteomes" id="UP000427769">
    <property type="component" value="Chromosome"/>
</dbReference>
<dbReference type="PANTHER" id="PTHR35004">
    <property type="entry name" value="TRANSPOSASE RV3428C-RELATED"/>
    <property type="match status" value="1"/>
</dbReference>
<feature type="domain" description="HTH IS408-type" evidence="3">
    <location>
        <begin position="4"/>
        <end position="85"/>
    </location>
</feature>
<evidence type="ECO:0000259" key="4">
    <source>
        <dbReference type="PROSITE" id="PS50994"/>
    </source>
</evidence>
<evidence type="ECO:0000313" key="7">
    <source>
        <dbReference type="EMBL" id="BBO77928.1"/>
    </source>
</evidence>
<evidence type="ECO:0000313" key="6">
    <source>
        <dbReference type="EMBL" id="BBO77854.1"/>
    </source>
</evidence>
<dbReference type="AlphaFoldDB" id="A0A5K7ZHR1"/>
<sequence>MRKLKEVLRLKFDHQLTNRNIAKSCAISHVTVGKYLEMARQAGITWPLPDDIDDARLEQRLYANAPQAASDKSVMPPMHYLFKELKKKHVTLQLLWYEYKQNNPDGYQYSYFCELYQKWRKQLDVSLRQEHRAGEKAFIDYAGQTVPIYNPDAGKVDLEAQVFIATLGASNYSYAEATASQKLPDWIKSHIRALEFFGGVPQILVPDNLKSGVTHPCRYEPDVNPTYLDLARHYGITVIPARPGKPKDKAKVESSVLIVERWILAALRNHRFFSLAELNQAISEKLIIFNQRPLQKMKVSREHLFETIDRPALAALPVHPYEFAQWKKATVNIDYHVEMDRHYYSVPYQLRGKKLDVSMTATTIAIFHKNRRVASHARSHRKYGHTTLAEHMPKAHQRHLQWTPSRIIHWAGKTGPCTQRVVTEIMERKQHPEQGFRSCLGVMRLGKRYTPQRLEKACERAVAIGAYTFKNVESILKNGLDRQPLTTPGNRRPAAVHPNIRGPHYYRQKEDRSC</sequence>
<dbReference type="KEGG" id="dwd:DSCW_53450"/>
<dbReference type="PROSITE" id="PS50532">
    <property type="entry name" value="HTH_IS408"/>
    <property type="match status" value="1"/>
</dbReference>
<dbReference type="InterPro" id="IPR054353">
    <property type="entry name" value="IstA-like_C"/>
</dbReference>
<gene>
    <name evidence="5" type="ORF">DSCW_52200</name>
    <name evidence="6" type="ORF">DSCW_52710</name>
    <name evidence="7" type="ORF">DSCW_53450</name>
</gene>
<reference evidence="6 8" key="1">
    <citation type="submission" date="2019-11" db="EMBL/GenBank/DDBJ databases">
        <title>Comparative genomics of hydrocarbon-degrading Desulfosarcina strains.</title>
        <authorList>
            <person name="Watanabe M."/>
            <person name="Kojima H."/>
            <person name="Fukui M."/>
        </authorList>
    </citation>
    <scope>NUCLEOTIDE SEQUENCE [LARGE SCALE GENOMIC DNA]</scope>
    <source>
        <strain evidence="6 8">PP31</strain>
    </source>
</reference>
<evidence type="ECO:0000256" key="2">
    <source>
        <dbReference type="SAM" id="MobiDB-lite"/>
    </source>
</evidence>
<proteinExistence type="inferred from homology"/>
<dbReference type="NCBIfam" id="NF033546">
    <property type="entry name" value="transpos_IS21"/>
    <property type="match status" value="1"/>
</dbReference>
<dbReference type="GO" id="GO:0003676">
    <property type="term" value="F:nucleic acid binding"/>
    <property type="evidence" value="ECO:0007669"/>
    <property type="project" value="InterPro"/>
</dbReference>
<dbReference type="InterPro" id="IPR036397">
    <property type="entry name" value="RNaseH_sf"/>
</dbReference>
<dbReference type="InterPro" id="IPR001584">
    <property type="entry name" value="Integrase_cat-core"/>
</dbReference>
<dbReference type="Pfam" id="PF22483">
    <property type="entry name" value="Mu-transpos_C_2"/>
    <property type="match status" value="1"/>
</dbReference>
<dbReference type="EMBL" id="AP021875">
    <property type="protein sequence ID" value="BBO77928.1"/>
    <property type="molecule type" value="Genomic_DNA"/>
</dbReference>
<evidence type="ECO:0000256" key="1">
    <source>
        <dbReference type="ARBA" id="ARBA00009277"/>
    </source>
</evidence>
<dbReference type="Pfam" id="PF00665">
    <property type="entry name" value="rve"/>
    <property type="match status" value="1"/>
</dbReference>
<dbReference type="KEGG" id="dwd:DSCW_52710"/>
<feature type="domain" description="Integrase catalytic" evidence="4">
    <location>
        <begin position="129"/>
        <end position="312"/>
    </location>
</feature>
<evidence type="ECO:0000313" key="8">
    <source>
        <dbReference type="Proteomes" id="UP000427769"/>
    </source>
</evidence>
<organism evidence="6 8">
    <name type="scientific">Desulfosarcina widdelii</name>
    <dbReference type="NCBI Taxonomy" id="947919"/>
    <lineage>
        <taxon>Bacteria</taxon>
        <taxon>Pseudomonadati</taxon>
        <taxon>Thermodesulfobacteriota</taxon>
        <taxon>Desulfobacteria</taxon>
        <taxon>Desulfobacterales</taxon>
        <taxon>Desulfosarcinaceae</taxon>
        <taxon>Desulfosarcina</taxon>
    </lineage>
</organism>
<dbReference type="InterPro" id="IPR012337">
    <property type="entry name" value="RNaseH-like_sf"/>
</dbReference>
<accession>A0A5K7ZHR1</accession>
<dbReference type="SUPFAM" id="SSF53098">
    <property type="entry name" value="Ribonuclease H-like"/>
    <property type="match status" value="1"/>
</dbReference>
<evidence type="ECO:0000259" key="3">
    <source>
        <dbReference type="PROSITE" id="PS50532"/>
    </source>
</evidence>